<sequence length="148" mass="16912">MSIFRKHDGFTLLEVLVSFSVILILTAFFPLLLKSLSSLTEKGDGIHPLELEVFIQQATREVRNAKRVSVESNAMVIINQDDQRVTYEFYQKNVRRRVNGTGHELLLHGVESITFKEVNNGAIVNVKGKDEIIHEFKLGAIRTSWSWE</sequence>
<feature type="transmembrane region" description="Helical" evidence="3">
    <location>
        <begin position="12"/>
        <end position="33"/>
    </location>
</feature>
<dbReference type="InterPro" id="IPR016977">
    <property type="entry name" value="ComGF"/>
</dbReference>
<dbReference type="Pfam" id="PF07963">
    <property type="entry name" value="N_methyl"/>
    <property type="match status" value="1"/>
</dbReference>
<dbReference type="Pfam" id="PF15980">
    <property type="entry name" value="ComGF"/>
    <property type="match status" value="1"/>
</dbReference>
<dbReference type="AlphaFoldDB" id="A0A5D4TKT7"/>
<evidence type="ECO:0000256" key="1">
    <source>
        <dbReference type="ARBA" id="ARBA00004241"/>
    </source>
</evidence>
<accession>A0A5D4TKT7</accession>
<evidence type="ECO:0000256" key="2">
    <source>
        <dbReference type="ARBA" id="ARBA00023287"/>
    </source>
</evidence>
<dbReference type="Proteomes" id="UP000324517">
    <property type="component" value="Unassembled WGS sequence"/>
</dbReference>
<evidence type="ECO:0000313" key="4">
    <source>
        <dbReference type="EMBL" id="TYS74794.1"/>
    </source>
</evidence>
<dbReference type="GO" id="GO:0009986">
    <property type="term" value="C:cell surface"/>
    <property type="evidence" value="ECO:0007669"/>
    <property type="project" value="UniProtKB-SubCell"/>
</dbReference>
<comment type="subcellular location">
    <subcellularLocation>
        <location evidence="1">Cell surface</location>
    </subcellularLocation>
</comment>
<reference evidence="4 5" key="1">
    <citation type="submission" date="2019-08" db="EMBL/GenBank/DDBJ databases">
        <title>Bacillus genomes from the desert of Cuatro Cienegas, Coahuila.</title>
        <authorList>
            <person name="Olmedo-Alvarez G."/>
        </authorList>
    </citation>
    <scope>NUCLEOTIDE SEQUENCE [LARGE SCALE GENOMIC DNA]</scope>
    <source>
        <strain evidence="4 5">CH98b_3T</strain>
    </source>
</reference>
<protein>
    <submittedName>
        <fullName evidence="4">Prepilin-type N-terminal cleavage/methylation domain-containing protein</fullName>
    </submittedName>
</protein>
<keyword evidence="3" id="KW-0472">Membrane</keyword>
<dbReference type="EMBL" id="VTET01000001">
    <property type="protein sequence ID" value="TYS74794.1"/>
    <property type="molecule type" value="Genomic_DNA"/>
</dbReference>
<proteinExistence type="predicted"/>
<evidence type="ECO:0000256" key="3">
    <source>
        <dbReference type="SAM" id="Phobius"/>
    </source>
</evidence>
<dbReference type="NCBIfam" id="NF041002">
    <property type="entry name" value="pilin_ComGF"/>
    <property type="match status" value="1"/>
</dbReference>
<dbReference type="GO" id="GO:0030420">
    <property type="term" value="P:establishment of competence for transformation"/>
    <property type="evidence" value="ECO:0007669"/>
    <property type="project" value="UniProtKB-KW"/>
</dbReference>
<dbReference type="OrthoDB" id="2361316at2"/>
<name>A0A5D4TKT7_9BACI</name>
<keyword evidence="3" id="KW-0812">Transmembrane</keyword>
<comment type="caution">
    <text evidence="4">The sequence shown here is derived from an EMBL/GenBank/DDBJ whole genome shotgun (WGS) entry which is preliminary data.</text>
</comment>
<keyword evidence="2" id="KW-0178">Competence</keyword>
<organism evidence="4 5">
    <name type="scientific">Sutcliffiella horikoshii</name>
    <dbReference type="NCBI Taxonomy" id="79883"/>
    <lineage>
        <taxon>Bacteria</taxon>
        <taxon>Bacillati</taxon>
        <taxon>Bacillota</taxon>
        <taxon>Bacilli</taxon>
        <taxon>Bacillales</taxon>
        <taxon>Bacillaceae</taxon>
        <taxon>Sutcliffiella</taxon>
    </lineage>
</organism>
<dbReference type="RefSeq" id="WP_148978436.1">
    <property type="nucleotide sequence ID" value="NZ_JBNILM010000001.1"/>
</dbReference>
<gene>
    <name evidence="4" type="ORF">FZC75_00560</name>
</gene>
<evidence type="ECO:0000313" key="5">
    <source>
        <dbReference type="Proteomes" id="UP000324517"/>
    </source>
</evidence>
<dbReference type="NCBIfam" id="TIGR02532">
    <property type="entry name" value="IV_pilin_GFxxxE"/>
    <property type="match status" value="1"/>
</dbReference>
<keyword evidence="3" id="KW-1133">Transmembrane helix</keyword>
<dbReference type="InterPro" id="IPR012902">
    <property type="entry name" value="N_methyl_site"/>
</dbReference>